<accession>L7CC01</accession>
<dbReference type="Proteomes" id="UP000010959">
    <property type="component" value="Unassembled WGS sequence"/>
</dbReference>
<evidence type="ECO:0000313" key="2">
    <source>
        <dbReference type="Proteomes" id="UP000010959"/>
    </source>
</evidence>
<organism evidence="1 2">
    <name type="scientific">Rhodopirellula baltica SWK14</name>
    <dbReference type="NCBI Taxonomy" id="993516"/>
    <lineage>
        <taxon>Bacteria</taxon>
        <taxon>Pseudomonadati</taxon>
        <taxon>Planctomycetota</taxon>
        <taxon>Planctomycetia</taxon>
        <taxon>Pirellulales</taxon>
        <taxon>Pirellulaceae</taxon>
        <taxon>Rhodopirellula</taxon>
    </lineage>
</organism>
<protein>
    <submittedName>
        <fullName evidence="1">Uncharacterized protein</fullName>
    </submittedName>
</protein>
<comment type="caution">
    <text evidence="1">The sequence shown here is derived from an EMBL/GenBank/DDBJ whole genome shotgun (WGS) entry which is preliminary data.</text>
</comment>
<dbReference type="EMBL" id="AMWG01000121">
    <property type="protein sequence ID" value="ELP31513.1"/>
    <property type="molecule type" value="Genomic_DNA"/>
</dbReference>
<gene>
    <name evidence="1" type="ORF">RBSWK_04531</name>
</gene>
<proteinExistence type="predicted"/>
<dbReference type="AlphaFoldDB" id="L7CC01"/>
<sequence>MTPASVSFRSDWLIKATNALNVRVSSPLPGRVRNWAARACPWPWSFRCEKLVEDIVFSCLRCHVGRREMVARVSLA</sequence>
<name>L7CC01_RHOBT</name>
<reference evidence="1 2" key="1">
    <citation type="journal article" date="2013" name="Mar. Genomics">
        <title>Expression of sulfatases in Rhodopirellula baltica and the diversity of sulfatases in the genus Rhodopirellula.</title>
        <authorList>
            <person name="Wegner C.E."/>
            <person name="Richter-Heitmann T."/>
            <person name="Klindworth A."/>
            <person name="Klockow C."/>
            <person name="Richter M."/>
            <person name="Achstetter T."/>
            <person name="Glockner F.O."/>
            <person name="Harder J."/>
        </authorList>
    </citation>
    <scope>NUCLEOTIDE SEQUENCE [LARGE SCALE GENOMIC DNA]</scope>
    <source>
        <strain evidence="1 2">SWK14</strain>
    </source>
</reference>
<evidence type="ECO:0000313" key="1">
    <source>
        <dbReference type="EMBL" id="ELP31513.1"/>
    </source>
</evidence>